<comment type="cofactor">
    <cofactor evidence="9">
        <name>Mg(2+)</name>
        <dbReference type="ChEBI" id="CHEBI:18420"/>
    </cofactor>
</comment>
<dbReference type="PANTHER" id="PTHR43210:SF2">
    <property type="entry name" value="ATP-DEPENDENT DETHIOBIOTIN SYNTHETASE BIOD 2"/>
    <property type="match status" value="1"/>
</dbReference>
<comment type="catalytic activity">
    <reaction evidence="9">
        <text>(7R,8S)-7,8-diammoniononanoate + CO2 + ATP = (4R,5S)-dethiobiotin + ADP + phosphate + 3 H(+)</text>
        <dbReference type="Rhea" id="RHEA:15805"/>
        <dbReference type="ChEBI" id="CHEBI:15378"/>
        <dbReference type="ChEBI" id="CHEBI:16526"/>
        <dbReference type="ChEBI" id="CHEBI:30616"/>
        <dbReference type="ChEBI" id="CHEBI:43474"/>
        <dbReference type="ChEBI" id="CHEBI:149469"/>
        <dbReference type="ChEBI" id="CHEBI:149473"/>
        <dbReference type="ChEBI" id="CHEBI:456216"/>
        <dbReference type="EC" id="6.3.3.3"/>
    </reaction>
</comment>
<keyword evidence="2 9" id="KW-0436">Ligase</keyword>
<name>A0A433WB23_9BACT</name>
<dbReference type="GO" id="GO:0004141">
    <property type="term" value="F:dethiobiotin synthase activity"/>
    <property type="evidence" value="ECO:0007669"/>
    <property type="project" value="UniProtKB-UniRule"/>
</dbReference>
<evidence type="ECO:0000313" key="11">
    <source>
        <dbReference type="Proteomes" id="UP000281028"/>
    </source>
</evidence>
<evidence type="ECO:0000256" key="7">
    <source>
        <dbReference type="ARBA" id="ARBA00022842"/>
    </source>
</evidence>
<evidence type="ECO:0000256" key="5">
    <source>
        <dbReference type="ARBA" id="ARBA00022756"/>
    </source>
</evidence>
<protein>
    <recommendedName>
        <fullName evidence="9">ATP-dependent dethiobiotin synthetase BioD</fullName>
        <ecNumber evidence="9">6.3.3.3</ecNumber>
    </recommendedName>
    <alternativeName>
        <fullName evidence="9">DTB synthetase</fullName>
        <shortName evidence="9">DTBS</shortName>
    </alternativeName>
    <alternativeName>
        <fullName evidence="9">Dethiobiotin synthase</fullName>
    </alternativeName>
</protein>
<dbReference type="Proteomes" id="UP000281028">
    <property type="component" value="Unassembled WGS sequence"/>
</dbReference>
<feature type="binding site" evidence="9">
    <location>
        <position position="187"/>
    </location>
    <ligand>
        <name>ATP</name>
        <dbReference type="ChEBI" id="CHEBI:30616"/>
    </ligand>
</feature>
<evidence type="ECO:0000256" key="1">
    <source>
        <dbReference type="ARBA" id="ARBA00022490"/>
    </source>
</evidence>
<feature type="binding site" evidence="9">
    <location>
        <begin position="103"/>
        <end position="106"/>
    </location>
    <ligand>
        <name>ATP</name>
        <dbReference type="ChEBI" id="CHEBI:30616"/>
    </ligand>
</feature>
<evidence type="ECO:0000256" key="9">
    <source>
        <dbReference type="HAMAP-Rule" id="MF_00336"/>
    </source>
</evidence>
<accession>A0A433WB23</accession>
<comment type="subcellular location">
    <subcellularLocation>
        <location evidence="9">Cytoplasm</location>
    </subcellularLocation>
</comment>
<dbReference type="Gene3D" id="3.40.50.300">
    <property type="entry name" value="P-loop containing nucleotide triphosphate hydrolases"/>
    <property type="match status" value="1"/>
</dbReference>
<feature type="active site" evidence="9">
    <location>
        <position position="32"/>
    </location>
</feature>
<sequence length="214" mass="22977">MNRIFITGIGTGVGKTVTAACVTAALEADYWKPVQSGMEEGTDTATIQALLAGTTTICHPEAYVLKEPASPHLAARMEHITIDTSRITAQADGITGNRPLIIEGAGGLLVPLNDEMSTLDLIRQLQARVIIVAQNYLGSINHSMLTAKVLQHTGVPVMGWIFTGHHHSNEDDVIRWSGYPSLGRIPQAGEVNSAFVMEQARLLTGPLNASLYDH</sequence>
<dbReference type="InterPro" id="IPR027417">
    <property type="entry name" value="P-loop_NTPase"/>
</dbReference>
<dbReference type="GO" id="GO:0005829">
    <property type="term" value="C:cytosol"/>
    <property type="evidence" value="ECO:0007669"/>
    <property type="project" value="TreeGrafter"/>
</dbReference>
<evidence type="ECO:0000256" key="6">
    <source>
        <dbReference type="ARBA" id="ARBA00022840"/>
    </source>
</evidence>
<dbReference type="SUPFAM" id="SSF52540">
    <property type="entry name" value="P-loop containing nucleoside triphosphate hydrolases"/>
    <property type="match status" value="1"/>
</dbReference>
<comment type="caution">
    <text evidence="9">Lacks conserved residue(s) required for the propagation of feature annotation.</text>
</comment>
<dbReference type="CDD" id="cd03109">
    <property type="entry name" value="DTBS"/>
    <property type="match status" value="1"/>
</dbReference>
<feature type="binding site" evidence="9">
    <location>
        <position position="43"/>
    </location>
    <ligand>
        <name>Mg(2+)</name>
        <dbReference type="ChEBI" id="CHEBI:18420"/>
    </ligand>
</feature>
<proteinExistence type="inferred from homology"/>
<dbReference type="Pfam" id="PF13500">
    <property type="entry name" value="AAA_26"/>
    <property type="match status" value="1"/>
</dbReference>
<dbReference type="PANTHER" id="PTHR43210">
    <property type="entry name" value="DETHIOBIOTIN SYNTHETASE"/>
    <property type="match status" value="1"/>
</dbReference>
<keyword evidence="4 9" id="KW-0547">Nucleotide-binding</keyword>
<dbReference type="EMBL" id="RIAR02000001">
    <property type="protein sequence ID" value="NSL86728.1"/>
    <property type="molecule type" value="Genomic_DNA"/>
</dbReference>
<organism evidence="10 11">
    <name type="scientific">Chitinophaga solisilvae</name>
    <dbReference type="NCBI Taxonomy" id="1233460"/>
    <lineage>
        <taxon>Bacteria</taxon>
        <taxon>Pseudomonadati</taxon>
        <taxon>Bacteroidota</taxon>
        <taxon>Chitinophagia</taxon>
        <taxon>Chitinophagales</taxon>
        <taxon>Chitinophagaceae</taxon>
        <taxon>Chitinophaga</taxon>
    </lineage>
</organism>
<comment type="function">
    <text evidence="9">Catalyzes a mechanistically unusual reaction, the ATP-dependent insertion of CO2 between the N7 and N8 nitrogen atoms of 7,8-diaminopelargonic acid (DAPA, also called 7,8-diammoniononanoate) to form a ureido ring.</text>
</comment>
<evidence type="ECO:0000313" key="10">
    <source>
        <dbReference type="EMBL" id="NSL86728.1"/>
    </source>
</evidence>
<gene>
    <name evidence="9 10" type="primary">bioD</name>
    <name evidence="10" type="ORF">ECE50_007800</name>
</gene>
<comment type="catalytic activity">
    <reaction evidence="8">
        <text>(7R,8S)-8-amino-7-(carboxyamino)nonanoate + ATP = (4R,5S)-dethiobiotin + ADP + phosphate + H(+)</text>
        <dbReference type="Rhea" id="RHEA:63684"/>
        <dbReference type="ChEBI" id="CHEBI:15378"/>
        <dbReference type="ChEBI" id="CHEBI:30616"/>
        <dbReference type="ChEBI" id="CHEBI:43474"/>
        <dbReference type="ChEBI" id="CHEBI:149470"/>
        <dbReference type="ChEBI" id="CHEBI:149473"/>
        <dbReference type="ChEBI" id="CHEBI:456216"/>
    </reaction>
</comment>
<feature type="binding site" evidence="9">
    <location>
        <begin position="12"/>
        <end position="17"/>
    </location>
    <ligand>
        <name>ATP</name>
        <dbReference type="ChEBI" id="CHEBI:30616"/>
    </ligand>
</feature>
<dbReference type="GO" id="GO:0005524">
    <property type="term" value="F:ATP binding"/>
    <property type="evidence" value="ECO:0007669"/>
    <property type="project" value="UniProtKB-UniRule"/>
</dbReference>
<dbReference type="PIRSF" id="PIRSF006755">
    <property type="entry name" value="DTB_synth"/>
    <property type="match status" value="1"/>
</dbReference>
<keyword evidence="3 9" id="KW-0479">Metal-binding</keyword>
<comment type="subunit">
    <text evidence="9">Homodimer.</text>
</comment>
<keyword evidence="11" id="KW-1185">Reference proteome</keyword>
<feature type="binding site" evidence="9">
    <location>
        <position position="103"/>
    </location>
    <ligand>
        <name>Mg(2+)</name>
        <dbReference type="ChEBI" id="CHEBI:18420"/>
    </ligand>
</feature>
<comment type="caution">
    <text evidence="10">The sequence shown here is derived from an EMBL/GenBank/DDBJ whole genome shotgun (WGS) entry which is preliminary data.</text>
</comment>
<dbReference type="HAMAP" id="MF_00336">
    <property type="entry name" value="BioD"/>
    <property type="match status" value="1"/>
</dbReference>
<feature type="binding site" evidence="9">
    <location>
        <position position="36"/>
    </location>
    <ligand>
        <name>substrate</name>
    </ligand>
</feature>
<dbReference type="RefSeq" id="WP_127043834.1">
    <property type="nucleotide sequence ID" value="NZ_JAABOK010000001.1"/>
</dbReference>
<keyword evidence="7 9" id="KW-0460">Magnesium</keyword>
<dbReference type="OrthoDB" id="9802097at2"/>
<feature type="binding site" evidence="9">
    <location>
        <position position="16"/>
    </location>
    <ligand>
        <name>Mg(2+)</name>
        <dbReference type="ChEBI" id="CHEBI:18420"/>
    </ligand>
</feature>
<comment type="similarity">
    <text evidence="9">Belongs to the dethiobiotin synthetase family.</text>
</comment>
<evidence type="ECO:0000256" key="3">
    <source>
        <dbReference type="ARBA" id="ARBA00022723"/>
    </source>
</evidence>
<dbReference type="GO" id="GO:0009102">
    <property type="term" value="P:biotin biosynthetic process"/>
    <property type="evidence" value="ECO:0007669"/>
    <property type="project" value="UniProtKB-UniRule"/>
</dbReference>
<evidence type="ECO:0000256" key="2">
    <source>
        <dbReference type="ARBA" id="ARBA00022598"/>
    </source>
</evidence>
<dbReference type="AlphaFoldDB" id="A0A433WB23"/>
<feature type="binding site" evidence="9">
    <location>
        <position position="43"/>
    </location>
    <ligand>
        <name>ATP</name>
        <dbReference type="ChEBI" id="CHEBI:30616"/>
    </ligand>
</feature>
<evidence type="ECO:0000256" key="4">
    <source>
        <dbReference type="ARBA" id="ARBA00022741"/>
    </source>
</evidence>
<keyword evidence="1 9" id="KW-0963">Cytoplasm</keyword>
<comment type="pathway">
    <text evidence="9">Cofactor biosynthesis; biotin biosynthesis; biotin from 7,8-diaminononanoate: step 1/2.</text>
</comment>
<evidence type="ECO:0000256" key="8">
    <source>
        <dbReference type="ARBA" id="ARBA00047386"/>
    </source>
</evidence>
<reference evidence="10" key="1">
    <citation type="submission" date="2020-05" db="EMBL/GenBank/DDBJ databases">
        <title>Chitinophaga laudate sp. nov., isolated from a tropical peat swamp.</title>
        <authorList>
            <person name="Goh C.B.S."/>
            <person name="Lee M.S."/>
            <person name="Parimannan S."/>
            <person name="Pasbakhsh P."/>
            <person name="Yule C.M."/>
            <person name="Rajandas H."/>
            <person name="Loke S."/>
            <person name="Croft L."/>
            <person name="Tan J.B.L."/>
        </authorList>
    </citation>
    <scope>NUCLEOTIDE SEQUENCE</scope>
    <source>
        <strain evidence="10">Mgbs1</strain>
    </source>
</reference>
<dbReference type="EC" id="6.3.3.3" evidence="9"/>
<dbReference type="NCBIfam" id="TIGR00347">
    <property type="entry name" value="bioD"/>
    <property type="match status" value="1"/>
</dbReference>
<dbReference type="GO" id="GO:0000287">
    <property type="term" value="F:magnesium ion binding"/>
    <property type="evidence" value="ECO:0007669"/>
    <property type="project" value="UniProtKB-UniRule"/>
</dbReference>
<dbReference type="InterPro" id="IPR004472">
    <property type="entry name" value="DTB_synth_BioD"/>
</dbReference>
<keyword evidence="6 9" id="KW-0067">ATP-binding</keyword>
<keyword evidence="5 9" id="KW-0093">Biotin biosynthesis</keyword>